<dbReference type="EMBL" id="VCKW01000273">
    <property type="protein sequence ID" value="TMQ90644.1"/>
    <property type="molecule type" value="Genomic_DNA"/>
</dbReference>
<dbReference type="RefSeq" id="WP_138649420.1">
    <property type="nucleotide sequence ID" value="NZ_VCKW01000273.1"/>
</dbReference>
<dbReference type="Pfam" id="PF07719">
    <property type="entry name" value="TPR_2"/>
    <property type="match status" value="1"/>
</dbReference>
<organism evidence="4 5">
    <name type="scientific">Actinomadura soli</name>
    <dbReference type="NCBI Taxonomy" id="2508997"/>
    <lineage>
        <taxon>Bacteria</taxon>
        <taxon>Bacillati</taxon>
        <taxon>Actinomycetota</taxon>
        <taxon>Actinomycetes</taxon>
        <taxon>Streptosporangiales</taxon>
        <taxon>Thermomonosporaceae</taxon>
        <taxon>Actinomadura</taxon>
    </lineage>
</organism>
<comment type="caution">
    <text evidence="4">The sequence shown here is derived from an EMBL/GenBank/DDBJ whole genome shotgun (WGS) entry which is preliminary data.</text>
</comment>
<gene>
    <name evidence="4" type="ORF">ETD83_34595</name>
</gene>
<accession>A0A5C4J4S9</accession>
<proteinExistence type="predicted"/>
<evidence type="ECO:0000256" key="3">
    <source>
        <dbReference type="PROSITE-ProRule" id="PRU00339"/>
    </source>
</evidence>
<dbReference type="InterPro" id="IPR013105">
    <property type="entry name" value="TPR_2"/>
</dbReference>
<sequence length="555" mass="62559">MDDYYELGSHTFPVTAASPEAQIWFDRGLIWRYAFNHEEALRCFEKAVERDPGCAMAHWGIAYASGPYYNKPWDDFTPAEAAESLADARQAIAAAIALTGSVTPLESALIEALRSRYPSDRLPLSDGWKSWEDAYAASMREVYARFPDVADVAALFAEAMMNRTPWQLWDLESGEPAPGADTAEVIDVLERALRRSENRGELPHQGILHLHVHALEMSPDPGRARQSADALREAETDAGHFLHMPSHIYVQLGDYQAALAANERAIEVDRKYVEREGPFNFYTLSRCHDFHFKIYAAMFLGRYRPALEAANEMVDAIPEELLRQAEPPMVDWLEGFVPMKAHVLVRFGRWREILDEPLPDDPDLYLVTTATFHYAKGVAHAVLGELPEADAERALFEEAFSRVPETRRFFNNRYVDILGIAAEMLKGEIEYRRGEFARAFAHLRTAVDNYDRLPYDEPWGWMQPPRHALGALLLEQGHVDEAAEVYSADLGLADTAHRAARHPDNIWSLHGYAECLHRLGRCVEAESVQARLDVAASRADTEINASCFCRAGQNG</sequence>
<dbReference type="AlphaFoldDB" id="A0A5C4J4S9"/>
<dbReference type="Proteomes" id="UP000309174">
    <property type="component" value="Unassembled WGS sequence"/>
</dbReference>
<dbReference type="PANTHER" id="PTHR45588">
    <property type="entry name" value="TPR DOMAIN-CONTAINING PROTEIN"/>
    <property type="match status" value="1"/>
</dbReference>
<dbReference type="Gene3D" id="1.25.40.10">
    <property type="entry name" value="Tetratricopeptide repeat domain"/>
    <property type="match status" value="2"/>
</dbReference>
<keyword evidence="5" id="KW-1185">Reference proteome</keyword>
<feature type="repeat" description="TPR" evidence="3">
    <location>
        <begin position="21"/>
        <end position="54"/>
    </location>
</feature>
<dbReference type="OrthoDB" id="9778494at2"/>
<keyword evidence="1" id="KW-0677">Repeat</keyword>
<evidence type="ECO:0000313" key="5">
    <source>
        <dbReference type="Proteomes" id="UP000309174"/>
    </source>
</evidence>
<dbReference type="SMART" id="SM00028">
    <property type="entry name" value="TPR"/>
    <property type="match status" value="3"/>
</dbReference>
<dbReference type="Pfam" id="PF13181">
    <property type="entry name" value="TPR_8"/>
    <property type="match status" value="1"/>
</dbReference>
<dbReference type="PROSITE" id="PS50005">
    <property type="entry name" value="TPR"/>
    <property type="match status" value="1"/>
</dbReference>
<dbReference type="PANTHER" id="PTHR45588:SF1">
    <property type="entry name" value="WW DOMAIN-CONTAINING PROTEIN"/>
    <property type="match status" value="1"/>
</dbReference>
<evidence type="ECO:0000256" key="1">
    <source>
        <dbReference type="ARBA" id="ARBA00022737"/>
    </source>
</evidence>
<dbReference type="InterPro" id="IPR019734">
    <property type="entry name" value="TPR_rpt"/>
</dbReference>
<reference evidence="4 5" key="1">
    <citation type="submission" date="2019-05" db="EMBL/GenBank/DDBJ databases">
        <title>Draft genome sequence of Actinomadura sp. 14C53.</title>
        <authorList>
            <person name="Saricaoglu S."/>
            <person name="Isik K."/>
        </authorList>
    </citation>
    <scope>NUCLEOTIDE SEQUENCE [LARGE SCALE GENOMIC DNA]</scope>
    <source>
        <strain evidence="4 5">14C53</strain>
    </source>
</reference>
<evidence type="ECO:0000256" key="2">
    <source>
        <dbReference type="ARBA" id="ARBA00022803"/>
    </source>
</evidence>
<keyword evidence="2 3" id="KW-0802">TPR repeat</keyword>
<dbReference type="InterPro" id="IPR011990">
    <property type="entry name" value="TPR-like_helical_dom_sf"/>
</dbReference>
<dbReference type="SUPFAM" id="SSF48452">
    <property type="entry name" value="TPR-like"/>
    <property type="match status" value="2"/>
</dbReference>
<protein>
    <submittedName>
        <fullName evidence="4">Tetratricopeptide repeat protein</fullName>
    </submittedName>
</protein>
<name>A0A5C4J4S9_9ACTN</name>
<evidence type="ECO:0000313" key="4">
    <source>
        <dbReference type="EMBL" id="TMQ90644.1"/>
    </source>
</evidence>